<comment type="cofactor">
    <cofactor evidence="1">
        <name>pyridoxal 5'-phosphate</name>
        <dbReference type="ChEBI" id="CHEBI:597326"/>
    </cofactor>
</comment>
<dbReference type="AlphaFoldDB" id="A0A0W8FVW7"/>
<dbReference type="Gene3D" id="2.40.37.10">
    <property type="entry name" value="Lyase, Ornithine Decarboxylase, Chain A, domain 1"/>
    <property type="match status" value="1"/>
</dbReference>
<dbReference type="InterPro" id="IPR001608">
    <property type="entry name" value="Ala_racemase_N"/>
</dbReference>
<dbReference type="PRINTS" id="PR00992">
    <property type="entry name" value="ALARACEMASE"/>
</dbReference>
<evidence type="ECO:0000256" key="2">
    <source>
        <dbReference type="ARBA" id="ARBA00022898"/>
    </source>
</evidence>
<proteinExistence type="inferred from homology"/>
<gene>
    <name evidence="5" type="ORF">ASZ90_005193</name>
</gene>
<keyword evidence="3 5" id="KW-0413">Isomerase</keyword>
<protein>
    <submittedName>
        <fullName evidence="5">Alanine racemase</fullName>
        <ecNumber evidence="5">5.1.1.1</ecNumber>
    </submittedName>
</protein>
<evidence type="ECO:0000259" key="4">
    <source>
        <dbReference type="SMART" id="SM01005"/>
    </source>
</evidence>
<dbReference type="CDD" id="cd00430">
    <property type="entry name" value="PLPDE_III_AR"/>
    <property type="match status" value="1"/>
</dbReference>
<dbReference type="Pfam" id="PF01168">
    <property type="entry name" value="Ala_racemase_N"/>
    <property type="match status" value="1"/>
</dbReference>
<dbReference type="PANTHER" id="PTHR30511:SF0">
    <property type="entry name" value="ALANINE RACEMASE, CATABOLIC-RELATED"/>
    <property type="match status" value="1"/>
</dbReference>
<dbReference type="SUPFAM" id="SSF51419">
    <property type="entry name" value="PLP-binding barrel"/>
    <property type="match status" value="1"/>
</dbReference>
<dbReference type="InterPro" id="IPR009006">
    <property type="entry name" value="Ala_racemase/Decarboxylase_C"/>
</dbReference>
<keyword evidence="2" id="KW-0663">Pyridoxal phosphate</keyword>
<name>A0A0W8FVW7_9ZZZZ</name>
<dbReference type="GO" id="GO:0030170">
    <property type="term" value="F:pyridoxal phosphate binding"/>
    <property type="evidence" value="ECO:0007669"/>
    <property type="project" value="TreeGrafter"/>
</dbReference>
<dbReference type="PANTHER" id="PTHR30511">
    <property type="entry name" value="ALANINE RACEMASE"/>
    <property type="match status" value="1"/>
</dbReference>
<sequence>MSIDYNHPTISEDEKIIRPTKVEVNLSILAENFSAIKKFVAPAKVNIVLKANAYGHGLVRVAKLLQEIGADYLSVAVVEEGILLRKAGINIPILVLGGVWGNQVPLFINYDLHITASSLEKVKQINEISTQLKKKAKVHIKIDTGMERIGVHYYNAEKFLEAVYKCENILVEGIYSHFANADSTDLTHTKLQFERFQDTLQFFEKHSIATPIRHVANSGAVLQMPETFLDMVRPGILFYGVYPSKELPKVLDVKPALAWKSLVVYFKVIKPGHPVGYGLTWQSDKNIRAVTVPVGYGDGYLRRMSNKAKVLLNGKLYPVIGLISMDQIVVNIGDNSAFNGDEVLLLGSDGTNSITAEDLAEWAGTIPYEILTNINTRVPRIYK</sequence>
<dbReference type="SUPFAM" id="SSF50621">
    <property type="entry name" value="Alanine racemase C-terminal domain-like"/>
    <property type="match status" value="1"/>
</dbReference>
<dbReference type="Gene3D" id="3.20.20.10">
    <property type="entry name" value="Alanine racemase"/>
    <property type="match status" value="1"/>
</dbReference>
<accession>A0A0W8FVW7</accession>
<dbReference type="FunFam" id="3.20.20.10:FF:000002">
    <property type="entry name" value="Alanine racemase"/>
    <property type="match status" value="1"/>
</dbReference>
<dbReference type="NCBIfam" id="TIGR00492">
    <property type="entry name" value="alr"/>
    <property type="match status" value="1"/>
</dbReference>
<dbReference type="EMBL" id="LNQE01000787">
    <property type="protein sequence ID" value="KUG24986.1"/>
    <property type="molecule type" value="Genomic_DNA"/>
</dbReference>
<dbReference type="Pfam" id="PF00842">
    <property type="entry name" value="Ala_racemase_C"/>
    <property type="match status" value="1"/>
</dbReference>
<comment type="caution">
    <text evidence="5">The sequence shown here is derived from an EMBL/GenBank/DDBJ whole genome shotgun (WGS) entry which is preliminary data.</text>
</comment>
<evidence type="ECO:0000256" key="3">
    <source>
        <dbReference type="ARBA" id="ARBA00023235"/>
    </source>
</evidence>
<dbReference type="GO" id="GO:0030632">
    <property type="term" value="P:D-alanine biosynthetic process"/>
    <property type="evidence" value="ECO:0007669"/>
    <property type="project" value="TreeGrafter"/>
</dbReference>
<evidence type="ECO:0000256" key="1">
    <source>
        <dbReference type="ARBA" id="ARBA00001933"/>
    </source>
</evidence>
<dbReference type="HAMAP" id="MF_01201">
    <property type="entry name" value="Ala_racemase"/>
    <property type="match status" value="1"/>
</dbReference>
<dbReference type="InterPro" id="IPR029066">
    <property type="entry name" value="PLP-binding_barrel"/>
</dbReference>
<evidence type="ECO:0000313" key="5">
    <source>
        <dbReference type="EMBL" id="KUG24986.1"/>
    </source>
</evidence>
<dbReference type="GO" id="GO:0005829">
    <property type="term" value="C:cytosol"/>
    <property type="evidence" value="ECO:0007669"/>
    <property type="project" value="TreeGrafter"/>
</dbReference>
<reference evidence="5" key="1">
    <citation type="journal article" date="2015" name="Proc. Natl. Acad. Sci. U.S.A.">
        <title>Networks of energetic and metabolic interactions define dynamics in microbial communities.</title>
        <authorList>
            <person name="Embree M."/>
            <person name="Liu J.K."/>
            <person name="Al-Bassam M.M."/>
            <person name="Zengler K."/>
        </authorList>
    </citation>
    <scope>NUCLEOTIDE SEQUENCE</scope>
</reference>
<organism evidence="5">
    <name type="scientific">hydrocarbon metagenome</name>
    <dbReference type="NCBI Taxonomy" id="938273"/>
    <lineage>
        <taxon>unclassified sequences</taxon>
        <taxon>metagenomes</taxon>
        <taxon>ecological metagenomes</taxon>
    </lineage>
</organism>
<dbReference type="InterPro" id="IPR000821">
    <property type="entry name" value="Ala_racemase"/>
</dbReference>
<dbReference type="GO" id="GO:0008784">
    <property type="term" value="F:alanine racemase activity"/>
    <property type="evidence" value="ECO:0007669"/>
    <property type="project" value="UniProtKB-EC"/>
</dbReference>
<dbReference type="EC" id="5.1.1.1" evidence="5"/>
<dbReference type="SMART" id="SM01005">
    <property type="entry name" value="Ala_racemase_C"/>
    <property type="match status" value="1"/>
</dbReference>
<feature type="domain" description="Alanine racemase C-terminal" evidence="4">
    <location>
        <begin position="256"/>
        <end position="383"/>
    </location>
</feature>
<dbReference type="InterPro" id="IPR011079">
    <property type="entry name" value="Ala_racemase_C"/>
</dbReference>